<accession>A0A3B0PCM6</accession>
<proteinExistence type="predicted"/>
<keyword evidence="2" id="KW-0547">Nucleotide-binding</keyword>
<evidence type="ECO:0000256" key="4">
    <source>
        <dbReference type="ARBA" id="ARBA00022840"/>
    </source>
</evidence>
<dbReference type="InterPro" id="IPR036393">
    <property type="entry name" value="AceGlu_kinase-like_sf"/>
</dbReference>
<evidence type="ECO:0000313" key="6">
    <source>
        <dbReference type="Proteomes" id="UP000259328"/>
    </source>
</evidence>
<evidence type="ECO:0000313" key="5">
    <source>
        <dbReference type="EMBL" id="SYV93667.1"/>
    </source>
</evidence>
<dbReference type="EC" id="2.7.4.22" evidence="5"/>
<reference evidence="6" key="1">
    <citation type="submission" date="2018-06" db="EMBL/GenBank/DDBJ databases">
        <authorList>
            <consortium name="Pathogen Informatics"/>
        </authorList>
    </citation>
    <scope>NUCLEOTIDE SEQUENCE [LARGE SCALE GENOMIC DNA]</scope>
    <source>
        <strain evidence="6">NCTC10124</strain>
    </source>
</reference>
<dbReference type="SUPFAM" id="SSF53633">
    <property type="entry name" value="Carbamate kinase-like"/>
    <property type="match status" value="1"/>
</dbReference>
<name>A0A3B0PCM6_MYCSY</name>
<organism evidence="5 6">
    <name type="scientific">Mycoplasmopsis synoviae</name>
    <name type="common">Mycoplasma synoviae</name>
    <dbReference type="NCBI Taxonomy" id="2109"/>
    <lineage>
        <taxon>Bacteria</taxon>
        <taxon>Bacillati</taxon>
        <taxon>Mycoplasmatota</taxon>
        <taxon>Mycoplasmoidales</taxon>
        <taxon>Metamycoplasmataceae</taxon>
        <taxon>Mycoplasmopsis</taxon>
    </lineage>
</organism>
<sequence>MIKYKRILIKLSGEGFANKEKNLAIDFELVAKIASQLKIIIEKGVQVSIVVGGGNFW</sequence>
<keyword evidence="1 5" id="KW-0808">Transferase</keyword>
<dbReference type="Gene3D" id="3.40.1160.10">
    <property type="entry name" value="Acetylglutamate kinase-like"/>
    <property type="match status" value="1"/>
</dbReference>
<evidence type="ECO:0000256" key="1">
    <source>
        <dbReference type="ARBA" id="ARBA00022679"/>
    </source>
</evidence>
<dbReference type="GO" id="GO:0005524">
    <property type="term" value="F:ATP binding"/>
    <property type="evidence" value="ECO:0007669"/>
    <property type="project" value="UniProtKB-KW"/>
</dbReference>
<keyword evidence="4" id="KW-0067">ATP-binding</keyword>
<keyword evidence="3 5" id="KW-0418">Kinase</keyword>
<dbReference type="GO" id="GO:0033862">
    <property type="term" value="F:UMP kinase activity"/>
    <property type="evidence" value="ECO:0007669"/>
    <property type="project" value="UniProtKB-EC"/>
</dbReference>
<dbReference type="GO" id="GO:0006225">
    <property type="term" value="P:UDP biosynthetic process"/>
    <property type="evidence" value="ECO:0007669"/>
    <property type="project" value="TreeGrafter"/>
</dbReference>
<dbReference type="EMBL" id="LS991953">
    <property type="protein sequence ID" value="SYV93667.1"/>
    <property type="molecule type" value="Genomic_DNA"/>
</dbReference>
<dbReference type="Proteomes" id="UP000259328">
    <property type="component" value="Chromosome"/>
</dbReference>
<gene>
    <name evidence="5" type="primary">pyrH_1</name>
    <name evidence="5" type="ORF">NCTC10124_01424</name>
</gene>
<dbReference type="AlphaFoldDB" id="A0A3B0PCM6"/>
<protein>
    <submittedName>
        <fullName evidence="5">Uridylate kinase</fullName>
        <ecNumber evidence="5">2.7.4.22</ecNumber>
    </submittedName>
</protein>
<dbReference type="PANTHER" id="PTHR42833">
    <property type="entry name" value="URIDYLATE KINASE"/>
    <property type="match status" value="1"/>
</dbReference>
<dbReference type="PANTHER" id="PTHR42833:SF4">
    <property type="entry name" value="URIDYLATE KINASE PUMPKIN, CHLOROPLASTIC"/>
    <property type="match status" value="1"/>
</dbReference>
<feature type="non-terminal residue" evidence="5">
    <location>
        <position position="57"/>
    </location>
</feature>
<evidence type="ECO:0000256" key="3">
    <source>
        <dbReference type="ARBA" id="ARBA00022777"/>
    </source>
</evidence>
<evidence type="ECO:0000256" key="2">
    <source>
        <dbReference type="ARBA" id="ARBA00022741"/>
    </source>
</evidence>